<organism evidence="1">
    <name type="scientific">Tanacetum cinerariifolium</name>
    <name type="common">Dalmatian daisy</name>
    <name type="synonym">Chrysanthemum cinerariifolium</name>
    <dbReference type="NCBI Taxonomy" id="118510"/>
    <lineage>
        <taxon>Eukaryota</taxon>
        <taxon>Viridiplantae</taxon>
        <taxon>Streptophyta</taxon>
        <taxon>Embryophyta</taxon>
        <taxon>Tracheophyta</taxon>
        <taxon>Spermatophyta</taxon>
        <taxon>Magnoliopsida</taxon>
        <taxon>eudicotyledons</taxon>
        <taxon>Gunneridae</taxon>
        <taxon>Pentapetalae</taxon>
        <taxon>asterids</taxon>
        <taxon>campanulids</taxon>
        <taxon>Asterales</taxon>
        <taxon>Asteraceae</taxon>
        <taxon>Asteroideae</taxon>
        <taxon>Anthemideae</taxon>
        <taxon>Anthemidinae</taxon>
        <taxon>Tanacetum</taxon>
    </lineage>
</organism>
<dbReference type="AlphaFoldDB" id="A0A699QRH8"/>
<gene>
    <name evidence="1" type="ORF">Tci_848526</name>
</gene>
<accession>A0A699QRH8</accession>
<name>A0A699QRH8_TANCI</name>
<proteinExistence type="predicted"/>
<reference evidence="1" key="1">
    <citation type="journal article" date="2019" name="Sci. Rep.">
        <title>Draft genome of Tanacetum cinerariifolium, the natural source of mosquito coil.</title>
        <authorList>
            <person name="Yamashiro T."/>
            <person name="Shiraishi A."/>
            <person name="Satake H."/>
            <person name="Nakayama K."/>
        </authorList>
    </citation>
    <scope>NUCLEOTIDE SEQUENCE</scope>
</reference>
<sequence length="145" mass="15917">HGMLDQSLLAGLLHQIDTAHVRQALVAQQQVIGFVAAFQRGEGFMGIQGRCQQIKAMVVEQNLQGDELERVIFYQQDSQVAFEHRSSQAERQTLIGRSHGAGRSTGMVANERCEGGDRTSLIGVWETSEDSVFFSGCHGKKSPNS</sequence>
<comment type="caution">
    <text evidence="1">The sequence shown here is derived from an EMBL/GenBank/DDBJ whole genome shotgun (WGS) entry which is preliminary data.</text>
</comment>
<protein>
    <submittedName>
        <fullName evidence="1">Uncharacterized protein</fullName>
    </submittedName>
</protein>
<feature type="non-terminal residue" evidence="1">
    <location>
        <position position="1"/>
    </location>
</feature>
<evidence type="ECO:0000313" key="1">
    <source>
        <dbReference type="EMBL" id="GFC76556.1"/>
    </source>
</evidence>
<dbReference type="EMBL" id="BKCJ011056878">
    <property type="protein sequence ID" value="GFC76556.1"/>
    <property type="molecule type" value="Genomic_DNA"/>
</dbReference>